<gene>
    <name evidence="4" type="ORF">FHX64_002686</name>
</gene>
<dbReference type="Pfam" id="PF16344">
    <property type="entry name" value="FecR_C"/>
    <property type="match status" value="1"/>
</dbReference>
<keyword evidence="1" id="KW-1133">Transmembrane helix</keyword>
<feature type="domain" description="Protein FecR C-terminal" evidence="3">
    <location>
        <begin position="261"/>
        <end position="327"/>
    </location>
</feature>
<evidence type="ECO:0000313" key="4">
    <source>
        <dbReference type="EMBL" id="MBB3188488.1"/>
    </source>
</evidence>
<evidence type="ECO:0000259" key="2">
    <source>
        <dbReference type="Pfam" id="PF04773"/>
    </source>
</evidence>
<dbReference type="PANTHER" id="PTHR30273:SF2">
    <property type="entry name" value="PROTEIN FECR"/>
    <property type="match status" value="1"/>
</dbReference>
<evidence type="ECO:0000256" key="1">
    <source>
        <dbReference type="SAM" id="Phobius"/>
    </source>
</evidence>
<feature type="domain" description="FecR protein" evidence="2">
    <location>
        <begin position="120"/>
        <end position="214"/>
    </location>
</feature>
<evidence type="ECO:0000259" key="3">
    <source>
        <dbReference type="Pfam" id="PF16344"/>
    </source>
</evidence>
<dbReference type="Gene3D" id="2.60.120.1440">
    <property type="match status" value="1"/>
</dbReference>
<dbReference type="Proteomes" id="UP000544222">
    <property type="component" value="Unassembled WGS sequence"/>
</dbReference>
<protein>
    <submittedName>
        <fullName evidence="4">Ferric-dicitrate binding protein FerR (Iron transport regulator)</fullName>
    </submittedName>
</protein>
<dbReference type="PIRSF" id="PIRSF018266">
    <property type="entry name" value="FecR"/>
    <property type="match status" value="1"/>
</dbReference>
<dbReference type="PANTHER" id="PTHR30273">
    <property type="entry name" value="PERIPLASMIC SIGNAL SENSOR AND SIGMA FACTOR ACTIVATOR FECR-RELATED"/>
    <property type="match status" value="1"/>
</dbReference>
<dbReference type="EMBL" id="JACHYB010000002">
    <property type="protein sequence ID" value="MBB3188488.1"/>
    <property type="molecule type" value="Genomic_DNA"/>
</dbReference>
<keyword evidence="5" id="KW-1185">Reference proteome</keyword>
<organism evidence="4 5">
    <name type="scientific">Microbacter margulisiae</name>
    <dbReference type="NCBI Taxonomy" id="1350067"/>
    <lineage>
        <taxon>Bacteria</taxon>
        <taxon>Pseudomonadati</taxon>
        <taxon>Bacteroidota</taxon>
        <taxon>Bacteroidia</taxon>
        <taxon>Bacteroidales</taxon>
        <taxon>Porphyromonadaceae</taxon>
        <taxon>Microbacter</taxon>
    </lineage>
</organism>
<dbReference type="RefSeq" id="WP_183414231.1">
    <property type="nucleotide sequence ID" value="NZ_JACHYB010000002.1"/>
</dbReference>
<proteinExistence type="predicted"/>
<keyword evidence="1" id="KW-0472">Membrane</keyword>
<reference evidence="4 5" key="1">
    <citation type="submission" date="2020-08" db="EMBL/GenBank/DDBJ databases">
        <title>Genomic Encyclopedia of Type Strains, Phase IV (KMG-IV): sequencing the most valuable type-strain genomes for metagenomic binning, comparative biology and taxonomic classification.</title>
        <authorList>
            <person name="Goeker M."/>
        </authorList>
    </citation>
    <scope>NUCLEOTIDE SEQUENCE [LARGE SCALE GENOMIC DNA]</scope>
    <source>
        <strain evidence="4 5">DSM 27471</strain>
    </source>
</reference>
<dbReference type="Pfam" id="PF04773">
    <property type="entry name" value="FecR"/>
    <property type="match status" value="1"/>
</dbReference>
<keyword evidence="1" id="KW-0812">Transmembrane</keyword>
<sequence>METPYALIIKFFDEECTAEEIQSLVAWRQASSNNETIFQELLHTWNHDHGNKDKDVIPAKARVWSMVQSHIDAENEIFPSYPKQTLAQVAVVAASIALVAGLFISFLLFFHMPATVTYANVETPPGQKSHMTLPDGTKVWLNSGSKIVYASDYNKKMRIIKLVGEAYFDVVHNPKCPFVVETGFVNVKDIGTAFDVEAYPNDSIINVSLVRGEARVVSAIDQSQIALLHPNQMVSINKANLFSKLTNCNAVDQSIWIRNQIRFNGTTPDEMFNQLSRWYGVNIEVADASPQMRYWLTLKTESLTETLALINKISPITYTINGEEVHVKFRP</sequence>
<dbReference type="InterPro" id="IPR006860">
    <property type="entry name" value="FecR"/>
</dbReference>
<name>A0A7W5DUL2_9PORP</name>
<dbReference type="InterPro" id="IPR012373">
    <property type="entry name" value="Ferrdict_sens_TM"/>
</dbReference>
<evidence type="ECO:0000313" key="5">
    <source>
        <dbReference type="Proteomes" id="UP000544222"/>
    </source>
</evidence>
<accession>A0A7W5DUL2</accession>
<dbReference type="GO" id="GO:0016989">
    <property type="term" value="F:sigma factor antagonist activity"/>
    <property type="evidence" value="ECO:0007669"/>
    <property type="project" value="TreeGrafter"/>
</dbReference>
<dbReference type="InterPro" id="IPR032508">
    <property type="entry name" value="FecR_C"/>
</dbReference>
<comment type="caution">
    <text evidence="4">The sequence shown here is derived from an EMBL/GenBank/DDBJ whole genome shotgun (WGS) entry which is preliminary data.</text>
</comment>
<dbReference type="AlphaFoldDB" id="A0A7W5DUL2"/>
<feature type="transmembrane region" description="Helical" evidence="1">
    <location>
        <begin position="89"/>
        <end position="110"/>
    </location>
</feature>
<dbReference type="Gene3D" id="3.55.50.30">
    <property type="match status" value="1"/>
</dbReference>